<sequence length="162" mass="16707">MYHLITTAPKVLLLVSILVAAMAALIAEAQIGLISDLLNLIQIQGTVFCTPNGNIGVNGTATPGFPNAGVQLRCNGNVVSGATTNESGGFSMVLDPLQVVLSSLLSNCSLVVNTPLAKCNGKLPSMGSLISTLQFAGNTLLGILNVANIIPAGFHFMPQFNN</sequence>
<reference evidence="1 2" key="1">
    <citation type="journal article" date="2023" name="Science">
        <title>Complex scaffold remodeling in plant triterpene biosynthesis.</title>
        <authorList>
            <person name="De La Pena R."/>
            <person name="Hodgson H."/>
            <person name="Liu J.C."/>
            <person name="Stephenson M.J."/>
            <person name="Martin A.C."/>
            <person name="Owen C."/>
            <person name="Harkess A."/>
            <person name="Leebens-Mack J."/>
            <person name="Jimenez L.E."/>
            <person name="Osbourn A."/>
            <person name="Sattely E.S."/>
        </authorList>
    </citation>
    <scope>NUCLEOTIDE SEQUENCE [LARGE SCALE GENOMIC DNA]</scope>
    <source>
        <strain evidence="2">cv. JPN11</strain>
        <tissue evidence="1">Leaf</tissue>
    </source>
</reference>
<gene>
    <name evidence="1" type="ORF">OWV82_005703</name>
</gene>
<keyword evidence="2" id="KW-1185">Reference proteome</keyword>
<dbReference type="EMBL" id="CM051396">
    <property type="protein sequence ID" value="KAJ4722154.1"/>
    <property type="molecule type" value="Genomic_DNA"/>
</dbReference>
<comment type="caution">
    <text evidence="1">The sequence shown here is derived from an EMBL/GenBank/DDBJ whole genome shotgun (WGS) entry which is preliminary data.</text>
</comment>
<accession>A0ACC1YFN9</accession>
<protein>
    <submittedName>
        <fullName evidence="1">Phylloplanin like</fullName>
    </submittedName>
</protein>
<proteinExistence type="predicted"/>
<evidence type="ECO:0000313" key="2">
    <source>
        <dbReference type="Proteomes" id="UP001164539"/>
    </source>
</evidence>
<organism evidence="1 2">
    <name type="scientific">Melia azedarach</name>
    <name type="common">Chinaberry tree</name>
    <dbReference type="NCBI Taxonomy" id="155640"/>
    <lineage>
        <taxon>Eukaryota</taxon>
        <taxon>Viridiplantae</taxon>
        <taxon>Streptophyta</taxon>
        <taxon>Embryophyta</taxon>
        <taxon>Tracheophyta</taxon>
        <taxon>Spermatophyta</taxon>
        <taxon>Magnoliopsida</taxon>
        <taxon>eudicotyledons</taxon>
        <taxon>Gunneridae</taxon>
        <taxon>Pentapetalae</taxon>
        <taxon>rosids</taxon>
        <taxon>malvids</taxon>
        <taxon>Sapindales</taxon>
        <taxon>Meliaceae</taxon>
        <taxon>Melia</taxon>
    </lineage>
</organism>
<name>A0ACC1YFN9_MELAZ</name>
<dbReference type="Proteomes" id="UP001164539">
    <property type="component" value="Chromosome 3"/>
</dbReference>
<evidence type="ECO:0000313" key="1">
    <source>
        <dbReference type="EMBL" id="KAJ4722154.1"/>
    </source>
</evidence>